<sequence>MTDIMLLWDTKTLFEKLFQENELGCKRVISSSLGTPFLPPCKSVIIPTGFANPQYTTISSGIEQNNKSFEKFLKNGGMVTVFGPMVSEYHYQWLPVQLTYIQRHKSTPLQNVGEHEAQSIIEDLSEPVECDGYFSETDGQVLYKNDENQPVMVVREYGDGLIIATTIHEFPSSKFLTWIKNSGRKTQI</sequence>
<dbReference type="OrthoDB" id="130109at2157"/>
<protein>
    <submittedName>
        <fullName evidence="1">Uncharacterized protein</fullName>
    </submittedName>
</protein>
<dbReference type="RefSeq" id="WP_013195418.1">
    <property type="nucleotide sequence ID" value="NC_014253.1"/>
</dbReference>
<dbReference type="InterPro" id="IPR029062">
    <property type="entry name" value="Class_I_gatase-like"/>
</dbReference>
<dbReference type="STRING" id="644295.Metev_2024"/>
<dbReference type="KEGG" id="mev:Metev_2024"/>
<keyword evidence="2" id="KW-1185">Reference proteome</keyword>
<dbReference type="HOGENOM" id="CLU_1444690_0_0_2"/>
<gene>
    <name evidence="1" type="ordered locus">Metev_2024</name>
</gene>
<dbReference type="Proteomes" id="UP000000391">
    <property type="component" value="Chromosome"/>
</dbReference>
<dbReference type="GeneID" id="9347684"/>
<organism evidence="1 2">
    <name type="scientific">Methanohalobium evestigatum (strain ATCC BAA-1072 / DSM 3721 / NBRC 107634 / OCM 161 / Z-7303)</name>
    <dbReference type="NCBI Taxonomy" id="644295"/>
    <lineage>
        <taxon>Archaea</taxon>
        <taxon>Methanobacteriati</taxon>
        <taxon>Methanobacteriota</taxon>
        <taxon>Stenosarchaea group</taxon>
        <taxon>Methanomicrobia</taxon>
        <taxon>Methanosarcinales</taxon>
        <taxon>Methanosarcinaceae</taxon>
        <taxon>Methanohalobium</taxon>
    </lineage>
</organism>
<dbReference type="SUPFAM" id="SSF52317">
    <property type="entry name" value="Class I glutamine amidotransferase-like"/>
    <property type="match status" value="1"/>
</dbReference>
<dbReference type="EMBL" id="CP002069">
    <property type="protein sequence ID" value="ADI74853.1"/>
    <property type="molecule type" value="Genomic_DNA"/>
</dbReference>
<name>D7EBL1_METEZ</name>
<dbReference type="AlphaFoldDB" id="D7EBL1"/>
<evidence type="ECO:0000313" key="2">
    <source>
        <dbReference type="Proteomes" id="UP000000391"/>
    </source>
</evidence>
<evidence type="ECO:0000313" key="1">
    <source>
        <dbReference type="EMBL" id="ADI74853.1"/>
    </source>
</evidence>
<reference evidence="1 2" key="1">
    <citation type="submission" date="2010-06" db="EMBL/GenBank/DDBJ databases">
        <title>Complete sequence chromosome of Methanohalobium evestigatum Z-7303.</title>
        <authorList>
            <consortium name="US DOE Joint Genome Institute"/>
            <person name="Lucas S."/>
            <person name="Copeland A."/>
            <person name="Lapidus A."/>
            <person name="Cheng J.-F."/>
            <person name="Bruce D."/>
            <person name="Goodwin L."/>
            <person name="Pitluck S."/>
            <person name="Saunders E."/>
            <person name="Detter J.C."/>
            <person name="Han C."/>
            <person name="Tapia R."/>
            <person name="Land M."/>
            <person name="Hauser L."/>
            <person name="Kyrpides N."/>
            <person name="Mikhailova N."/>
            <person name="Sieprawska-Lupa M."/>
            <person name="Whitman W.B."/>
            <person name="Anderson I."/>
            <person name="Woyke T."/>
        </authorList>
    </citation>
    <scope>NUCLEOTIDE SEQUENCE [LARGE SCALE GENOMIC DNA]</scope>
    <source>
        <strain evidence="2">ATCC BAA-1072 / DSM 3721 / NBRC 107634 / OCM 161 / Z-7303</strain>
    </source>
</reference>
<proteinExistence type="predicted"/>
<accession>D7EBL1</accession>